<evidence type="ECO:0000259" key="5">
    <source>
        <dbReference type="Pfam" id="PF09588"/>
    </source>
</evidence>
<sequence length="315" mass="36381">MRKKVSTKNMTRFDWLDLRRTSIGGSDVATILGFNKYKSPYQLWLDKTGQIDIDTTDSSEAAYWGNVFEQTVAEEFSRRAEKKVRQDNHMYFHKEYDFLSANVDRQIVGENAILECKTASVYLADKWTEENIPEQYIFQVQHYLNVLDKDYAYIAVLVGGQKFQWKRIERDQELIDLIQERLIAFWTVNVKQNIAPPIDGSQAATDFLKERYANSEAGKEITLSSSFDETIALLNEAKAAKKTVEETISLYENQIKLALGEADAEIGITPTNLIYWKPVTTNRLDTKTLQKEQPDIYEKYVNVSQSRRLTIKGIK</sequence>
<dbReference type="InterPro" id="IPR051703">
    <property type="entry name" value="NF-kappa-B_Signaling_Reg"/>
</dbReference>
<dbReference type="GO" id="GO:0005524">
    <property type="term" value="F:ATP binding"/>
    <property type="evidence" value="ECO:0007669"/>
    <property type="project" value="UniProtKB-KW"/>
</dbReference>
<dbReference type="Proteomes" id="UP000242754">
    <property type="component" value="Unassembled WGS sequence"/>
</dbReference>
<dbReference type="GO" id="GO:0016787">
    <property type="term" value="F:hydrolase activity"/>
    <property type="evidence" value="ECO:0007669"/>
    <property type="project" value="UniProtKB-KW"/>
</dbReference>
<protein>
    <submittedName>
        <fullName evidence="6">Yqaj viral recombinase</fullName>
    </submittedName>
</protein>
<organism evidence="6 7">
    <name type="scientific">Trichococcus palustris</name>
    <dbReference type="NCBI Taxonomy" id="140314"/>
    <lineage>
        <taxon>Bacteria</taxon>
        <taxon>Bacillati</taxon>
        <taxon>Bacillota</taxon>
        <taxon>Bacilli</taxon>
        <taxon>Lactobacillales</taxon>
        <taxon>Carnobacteriaceae</taxon>
        <taxon>Trichococcus</taxon>
    </lineage>
</organism>
<dbReference type="GO" id="GO:0004386">
    <property type="term" value="F:helicase activity"/>
    <property type="evidence" value="ECO:0007669"/>
    <property type="project" value="UniProtKB-KW"/>
</dbReference>
<dbReference type="InterPro" id="IPR019080">
    <property type="entry name" value="YqaJ_viral_recombinase"/>
</dbReference>
<evidence type="ECO:0000256" key="4">
    <source>
        <dbReference type="ARBA" id="ARBA00022840"/>
    </source>
</evidence>
<accession>A0A143Y7C2</accession>
<keyword evidence="7" id="KW-1185">Reference proteome</keyword>
<proteinExistence type="predicted"/>
<gene>
    <name evidence="6" type="ORF">Tpal_477</name>
</gene>
<dbReference type="InterPro" id="IPR011604">
    <property type="entry name" value="PDDEXK-like_dom_sf"/>
</dbReference>
<evidence type="ECO:0000256" key="2">
    <source>
        <dbReference type="ARBA" id="ARBA00022801"/>
    </source>
</evidence>
<dbReference type="PANTHER" id="PTHR46609:SF6">
    <property type="entry name" value="EXONUCLEASE, PHAGE-TYPE_RECB, C-TERMINAL DOMAIN-CONTAINING PROTEIN-RELATED"/>
    <property type="match status" value="1"/>
</dbReference>
<keyword evidence="2" id="KW-0378">Hydrolase</keyword>
<feature type="domain" description="YqaJ viral recombinase" evidence="5">
    <location>
        <begin position="14"/>
        <end position="146"/>
    </location>
</feature>
<dbReference type="NCBIfam" id="TIGR03033">
    <property type="entry name" value="phage_rel_nuc"/>
    <property type="match status" value="1"/>
</dbReference>
<keyword evidence="4" id="KW-0067">ATP-binding</keyword>
<dbReference type="SUPFAM" id="SSF52980">
    <property type="entry name" value="Restriction endonuclease-like"/>
    <property type="match status" value="1"/>
</dbReference>
<dbReference type="PANTHER" id="PTHR46609">
    <property type="entry name" value="EXONUCLEASE, PHAGE-TYPE/RECB, C-TERMINAL DOMAIN-CONTAINING PROTEIN"/>
    <property type="match status" value="1"/>
</dbReference>
<dbReference type="Pfam" id="PF09588">
    <property type="entry name" value="YqaJ"/>
    <property type="match status" value="1"/>
</dbReference>
<keyword evidence="3" id="KW-0347">Helicase</keyword>
<dbReference type="InterPro" id="IPR017482">
    <property type="entry name" value="Lambda-type_endonuclease"/>
</dbReference>
<evidence type="ECO:0000313" key="6">
    <source>
        <dbReference type="EMBL" id="CZQ83699.1"/>
    </source>
</evidence>
<dbReference type="RefSeq" id="WP_087030812.1">
    <property type="nucleotide sequence ID" value="NZ_FJNE01000001.1"/>
</dbReference>
<dbReference type="OrthoDB" id="46225at2"/>
<evidence type="ECO:0000313" key="7">
    <source>
        <dbReference type="Proteomes" id="UP000242754"/>
    </source>
</evidence>
<dbReference type="InterPro" id="IPR011335">
    <property type="entry name" value="Restrct_endonuc-II-like"/>
</dbReference>
<evidence type="ECO:0000256" key="1">
    <source>
        <dbReference type="ARBA" id="ARBA00022741"/>
    </source>
</evidence>
<keyword evidence="1" id="KW-0547">Nucleotide-binding</keyword>
<dbReference type="AlphaFoldDB" id="A0A143Y7C2"/>
<name>A0A143Y7C2_9LACT</name>
<evidence type="ECO:0000256" key="3">
    <source>
        <dbReference type="ARBA" id="ARBA00022806"/>
    </source>
</evidence>
<reference evidence="6 7" key="1">
    <citation type="submission" date="2016-02" db="EMBL/GenBank/DDBJ databases">
        <authorList>
            <person name="Wen L."/>
            <person name="He K."/>
            <person name="Yang H."/>
        </authorList>
    </citation>
    <scope>NUCLEOTIDE SEQUENCE [LARGE SCALE GENOMIC DNA]</scope>
    <source>
        <strain evidence="6">Trichococcus palustris</strain>
    </source>
</reference>
<dbReference type="Gene3D" id="3.90.320.10">
    <property type="match status" value="1"/>
</dbReference>
<dbReference type="STRING" id="140314.SAMN04488076_103187"/>
<dbReference type="EMBL" id="FJNE01000001">
    <property type="protein sequence ID" value="CZQ83699.1"/>
    <property type="molecule type" value="Genomic_DNA"/>
</dbReference>